<dbReference type="AlphaFoldDB" id="S7Q871"/>
<evidence type="ECO:0000256" key="8">
    <source>
        <dbReference type="RuleBase" id="RU004020"/>
    </source>
</evidence>
<dbReference type="GO" id="GO:0003700">
    <property type="term" value="F:DNA-binding transcription factor activity"/>
    <property type="evidence" value="ECO:0007669"/>
    <property type="project" value="InterPro"/>
</dbReference>
<comment type="subcellular location">
    <subcellularLocation>
        <location evidence="1">Nucleus</location>
    </subcellularLocation>
</comment>
<feature type="domain" description="HSF-type DNA-binding" evidence="9">
    <location>
        <begin position="33"/>
        <end position="57"/>
    </location>
</feature>
<dbReference type="KEGG" id="gtr:GLOTRDRAFT_39410"/>
<keyword evidence="3" id="KW-0805">Transcription regulation</keyword>
<comment type="subunit">
    <text evidence="7">Homotrimer. Homotrimerization increases the affinity of HSF1 to DNA. Interacts with transcriptional coregulator SSA1 on chromatin.</text>
</comment>
<accession>S7Q871</accession>
<dbReference type="FunFam" id="1.10.10.10:FF:000027">
    <property type="entry name" value="Heat shock transcription factor 1"/>
    <property type="match status" value="1"/>
</dbReference>
<dbReference type="EMBL" id="KB469300">
    <property type="protein sequence ID" value="EPQ56181.1"/>
    <property type="molecule type" value="Genomic_DNA"/>
</dbReference>
<dbReference type="OrthoDB" id="60033at2759"/>
<dbReference type="PANTHER" id="PTHR10015">
    <property type="entry name" value="HEAT SHOCK TRANSCRIPTION FACTOR"/>
    <property type="match status" value="1"/>
</dbReference>
<dbReference type="HOGENOM" id="CLU_1185121_0_0_1"/>
<dbReference type="GeneID" id="19305911"/>
<dbReference type="RefSeq" id="XP_007864771.1">
    <property type="nucleotide sequence ID" value="XM_007866580.1"/>
</dbReference>
<dbReference type="STRING" id="670483.S7Q871"/>
<evidence type="ECO:0000256" key="6">
    <source>
        <dbReference type="ARBA" id="ARBA00023242"/>
    </source>
</evidence>
<dbReference type="PANTHER" id="PTHR10015:SF427">
    <property type="entry name" value="HEAT SHOCK FACTOR PROTEIN"/>
    <property type="match status" value="1"/>
</dbReference>
<evidence type="ECO:0000259" key="9">
    <source>
        <dbReference type="PROSITE" id="PS00434"/>
    </source>
</evidence>
<reference evidence="10 11" key="1">
    <citation type="journal article" date="2012" name="Science">
        <title>The Paleozoic origin of enzymatic lignin decomposition reconstructed from 31 fungal genomes.</title>
        <authorList>
            <person name="Floudas D."/>
            <person name="Binder M."/>
            <person name="Riley R."/>
            <person name="Barry K."/>
            <person name="Blanchette R.A."/>
            <person name="Henrissat B."/>
            <person name="Martinez A.T."/>
            <person name="Otillar R."/>
            <person name="Spatafora J.W."/>
            <person name="Yadav J.S."/>
            <person name="Aerts A."/>
            <person name="Benoit I."/>
            <person name="Boyd A."/>
            <person name="Carlson A."/>
            <person name="Copeland A."/>
            <person name="Coutinho P.M."/>
            <person name="de Vries R.P."/>
            <person name="Ferreira P."/>
            <person name="Findley K."/>
            <person name="Foster B."/>
            <person name="Gaskell J."/>
            <person name="Glotzer D."/>
            <person name="Gorecki P."/>
            <person name="Heitman J."/>
            <person name="Hesse C."/>
            <person name="Hori C."/>
            <person name="Igarashi K."/>
            <person name="Jurgens J.A."/>
            <person name="Kallen N."/>
            <person name="Kersten P."/>
            <person name="Kohler A."/>
            <person name="Kuees U."/>
            <person name="Kumar T.K.A."/>
            <person name="Kuo A."/>
            <person name="LaButti K."/>
            <person name="Larrondo L.F."/>
            <person name="Lindquist E."/>
            <person name="Ling A."/>
            <person name="Lombard V."/>
            <person name="Lucas S."/>
            <person name="Lundell T."/>
            <person name="Martin R."/>
            <person name="McLaughlin D.J."/>
            <person name="Morgenstern I."/>
            <person name="Morin E."/>
            <person name="Murat C."/>
            <person name="Nagy L.G."/>
            <person name="Nolan M."/>
            <person name="Ohm R.A."/>
            <person name="Patyshakuliyeva A."/>
            <person name="Rokas A."/>
            <person name="Ruiz-Duenas F.J."/>
            <person name="Sabat G."/>
            <person name="Salamov A."/>
            <person name="Samejima M."/>
            <person name="Schmutz J."/>
            <person name="Slot J.C."/>
            <person name="St John F."/>
            <person name="Stenlid J."/>
            <person name="Sun H."/>
            <person name="Sun S."/>
            <person name="Syed K."/>
            <person name="Tsang A."/>
            <person name="Wiebenga A."/>
            <person name="Young D."/>
            <person name="Pisabarro A."/>
            <person name="Eastwood D.C."/>
            <person name="Martin F."/>
            <person name="Cullen D."/>
            <person name="Grigoriev I.V."/>
            <person name="Hibbett D.S."/>
        </authorList>
    </citation>
    <scope>NUCLEOTIDE SEQUENCE [LARGE SCALE GENOMIC DNA]</scope>
    <source>
        <strain evidence="10 11">ATCC 11539</strain>
    </source>
</reference>
<sequence length="234" mass="26304">MINDPKSAQFIAWTELGTSFVVSNVGEFSRSILGSHFKHNNFSSFVRQLNMYGFHKINRTPRAQRTSTDAQTWEFSHHKFLRGRPDLLDEIKRKALEPDPGVKHRVELPGEVAAQLGQMREEHRRTERELEEVRRRCERLGGVVGALWEAVGKGGGEWFGLVWFGLVWFGLVLVRGAGEGEGGRRGCARWGAGVPRIPRIGGLYAQGARVPSTRLREDFLCAPGFPARVPSTRI</sequence>
<dbReference type="PROSITE" id="PS00434">
    <property type="entry name" value="HSF_DOMAIN"/>
    <property type="match status" value="1"/>
</dbReference>
<dbReference type="GO" id="GO:0043565">
    <property type="term" value="F:sequence-specific DNA binding"/>
    <property type="evidence" value="ECO:0007669"/>
    <property type="project" value="InterPro"/>
</dbReference>
<dbReference type="SUPFAM" id="SSF46785">
    <property type="entry name" value="Winged helix' DNA-binding domain"/>
    <property type="match status" value="1"/>
</dbReference>
<gene>
    <name evidence="10" type="ORF">GLOTRDRAFT_39410</name>
</gene>
<evidence type="ECO:0000313" key="11">
    <source>
        <dbReference type="Proteomes" id="UP000030669"/>
    </source>
</evidence>
<evidence type="ECO:0000256" key="1">
    <source>
        <dbReference type="ARBA" id="ARBA00004123"/>
    </source>
</evidence>
<keyword evidence="11" id="KW-1185">Reference proteome</keyword>
<evidence type="ECO:0000256" key="2">
    <source>
        <dbReference type="ARBA" id="ARBA00006403"/>
    </source>
</evidence>
<proteinExistence type="inferred from homology"/>
<evidence type="ECO:0000256" key="3">
    <source>
        <dbReference type="ARBA" id="ARBA00023015"/>
    </source>
</evidence>
<comment type="similarity">
    <text evidence="2 8">Belongs to the HSF family.</text>
</comment>
<keyword evidence="4 10" id="KW-0238">DNA-binding</keyword>
<dbReference type="InterPro" id="IPR036390">
    <property type="entry name" value="WH_DNA-bd_sf"/>
</dbReference>
<dbReference type="InterPro" id="IPR000232">
    <property type="entry name" value="HSF_DNA-bd"/>
</dbReference>
<dbReference type="Proteomes" id="UP000030669">
    <property type="component" value="Unassembled WGS sequence"/>
</dbReference>
<keyword evidence="5" id="KW-0804">Transcription</keyword>
<dbReference type="Gene3D" id="1.10.10.10">
    <property type="entry name" value="Winged helix-like DNA-binding domain superfamily/Winged helix DNA-binding domain"/>
    <property type="match status" value="1"/>
</dbReference>
<name>S7Q871_GLOTA</name>
<dbReference type="OMA" id="FITWTEL"/>
<evidence type="ECO:0000256" key="5">
    <source>
        <dbReference type="ARBA" id="ARBA00023163"/>
    </source>
</evidence>
<dbReference type="SMART" id="SM00415">
    <property type="entry name" value="HSF"/>
    <property type="match status" value="1"/>
</dbReference>
<dbReference type="Pfam" id="PF00447">
    <property type="entry name" value="HSF_DNA-bind"/>
    <property type="match status" value="1"/>
</dbReference>
<dbReference type="InterPro" id="IPR036388">
    <property type="entry name" value="WH-like_DNA-bd_sf"/>
</dbReference>
<evidence type="ECO:0000313" key="10">
    <source>
        <dbReference type="EMBL" id="EPQ56181.1"/>
    </source>
</evidence>
<dbReference type="eggNOG" id="KOG0627">
    <property type="taxonomic scope" value="Eukaryota"/>
</dbReference>
<dbReference type="GO" id="GO:0005634">
    <property type="term" value="C:nucleus"/>
    <property type="evidence" value="ECO:0007669"/>
    <property type="project" value="UniProtKB-SubCell"/>
</dbReference>
<organism evidence="10 11">
    <name type="scientific">Gloeophyllum trabeum (strain ATCC 11539 / FP-39264 / Madison 617)</name>
    <name type="common">Brown rot fungus</name>
    <dbReference type="NCBI Taxonomy" id="670483"/>
    <lineage>
        <taxon>Eukaryota</taxon>
        <taxon>Fungi</taxon>
        <taxon>Dikarya</taxon>
        <taxon>Basidiomycota</taxon>
        <taxon>Agaricomycotina</taxon>
        <taxon>Agaricomycetes</taxon>
        <taxon>Gloeophyllales</taxon>
        <taxon>Gloeophyllaceae</taxon>
        <taxon>Gloeophyllum</taxon>
    </lineage>
</organism>
<dbReference type="PRINTS" id="PR00056">
    <property type="entry name" value="HSFDOMAIN"/>
</dbReference>
<protein>
    <submittedName>
        <fullName evidence="10">Winged helix DNA-binding domain-containing protein</fullName>
    </submittedName>
</protein>
<evidence type="ECO:0000256" key="4">
    <source>
        <dbReference type="ARBA" id="ARBA00023125"/>
    </source>
</evidence>
<keyword evidence="6" id="KW-0539">Nucleus</keyword>
<evidence type="ECO:0000256" key="7">
    <source>
        <dbReference type="ARBA" id="ARBA00062171"/>
    </source>
</evidence>